<name>A0A4U1CKL5_9SPHI</name>
<sequence length="391" mass="43016">MFKLKFKLAMLCMCFAYLVNAQVYEIDAGAKTAQEKSALPFSGKNPAGVIYSANNKYFEKNGKPWLPVMGENMPDKNVSVKVKLDQETITFSSMLLKGQTTATLPFNLKAGGALIKYVTAQPLARLMNGKHTTIFFQELPGVSPQLAFDAGSIATTSFEGWATEKSVGMVQLKAVDNKTLIVKDKTGNTITLVFLSRKQAENAWRLKLKGQEALIISDADLMIEDSKITLQQIYSENFNVQIYPRSLNAFAGLKPQAGKTAIFDSYTVKTAPYTSKLTITYPEKQKAVVQLPKTLPSNVANLILNVDYLGGSALLLQSGKHITDNLYNGTTWQIAVQRFMNGGEITLNLQDWNNKITGVAPSLVKEISEKGTMFKGLDAVPQYQTILNIAK</sequence>
<protein>
    <submittedName>
        <fullName evidence="2">Uncharacterized protein</fullName>
    </submittedName>
</protein>
<gene>
    <name evidence="2" type="ORF">FA047_08025</name>
</gene>
<comment type="caution">
    <text evidence="2">The sequence shown here is derived from an EMBL/GenBank/DDBJ whole genome shotgun (WGS) entry which is preliminary data.</text>
</comment>
<accession>A0A4U1CKL5</accession>
<feature type="signal peptide" evidence="1">
    <location>
        <begin position="1"/>
        <end position="21"/>
    </location>
</feature>
<evidence type="ECO:0000313" key="2">
    <source>
        <dbReference type="EMBL" id="TKC07196.1"/>
    </source>
</evidence>
<proteinExistence type="predicted"/>
<feature type="chain" id="PRO_5021024538" evidence="1">
    <location>
        <begin position="22"/>
        <end position="391"/>
    </location>
</feature>
<evidence type="ECO:0000313" key="3">
    <source>
        <dbReference type="Proteomes" id="UP000307244"/>
    </source>
</evidence>
<keyword evidence="3" id="KW-1185">Reference proteome</keyword>
<dbReference type="Proteomes" id="UP000307244">
    <property type="component" value="Unassembled WGS sequence"/>
</dbReference>
<organism evidence="2 3">
    <name type="scientific">Pedobacter frigoris</name>
    <dbReference type="NCBI Taxonomy" id="2571272"/>
    <lineage>
        <taxon>Bacteria</taxon>
        <taxon>Pseudomonadati</taxon>
        <taxon>Bacteroidota</taxon>
        <taxon>Sphingobacteriia</taxon>
        <taxon>Sphingobacteriales</taxon>
        <taxon>Sphingobacteriaceae</taxon>
        <taxon>Pedobacter</taxon>
    </lineage>
</organism>
<dbReference type="RefSeq" id="WP_136835463.1">
    <property type="nucleotide sequence ID" value="NZ_SWBQ01000002.1"/>
</dbReference>
<evidence type="ECO:0000256" key="1">
    <source>
        <dbReference type="SAM" id="SignalP"/>
    </source>
</evidence>
<dbReference type="AlphaFoldDB" id="A0A4U1CKL5"/>
<reference evidence="2 3" key="1">
    <citation type="submission" date="2019-04" db="EMBL/GenBank/DDBJ databases">
        <title>Pedobacter sp. RP-3-15 sp. nov., isolated from Arctic soil.</title>
        <authorList>
            <person name="Dahal R.H."/>
            <person name="Kim D.-U."/>
        </authorList>
    </citation>
    <scope>NUCLEOTIDE SEQUENCE [LARGE SCALE GENOMIC DNA]</scope>
    <source>
        <strain evidence="2 3">RP-3-15</strain>
    </source>
</reference>
<keyword evidence="1" id="KW-0732">Signal</keyword>
<dbReference type="EMBL" id="SWBQ01000002">
    <property type="protein sequence ID" value="TKC07196.1"/>
    <property type="molecule type" value="Genomic_DNA"/>
</dbReference>
<dbReference type="OrthoDB" id="703126at2"/>